<protein>
    <submittedName>
        <fullName evidence="1">Uncharacterized protein</fullName>
    </submittedName>
</protein>
<name>A0A1V4JXV4_PATFA</name>
<gene>
    <name evidence="1" type="ORF">AV530_007399</name>
</gene>
<accession>A0A1V4JXV4</accession>
<dbReference type="Proteomes" id="UP000190648">
    <property type="component" value="Unassembled WGS sequence"/>
</dbReference>
<comment type="caution">
    <text evidence="1">The sequence shown here is derived from an EMBL/GenBank/DDBJ whole genome shotgun (WGS) entry which is preliminary data.</text>
</comment>
<reference evidence="1 2" key="1">
    <citation type="submission" date="2016-02" db="EMBL/GenBank/DDBJ databases">
        <title>Band-tailed pigeon sequencing and assembly.</title>
        <authorList>
            <person name="Soares A.E."/>
            <person name="Novak B.J."/>
            <person name="Rice E.S."/>
            <person name="O'Connell B."/>
            <person name="Chang D."/>
            <person name="Weber S."/>
            <person name="Shapiro B."/>
        </authorList>
    </citation>
    <scope>NUCLEOTIDE SEQUENCE [LARGE SCALE GENOMIC DNA]</scope>
    <source>
        <strain evidence="1">BTP2013</strain>
        <tissue evidence="1">Blood</tissue>
    </source>
</reference>
<dbReference type="EMBL" id="LSYS01005497">
    <property type="protein sequence ID" value="OPJ76961.1"/>
    <property type="molecule type" value="Genomic_DNA"/>
</dbReference>
<evidence type="ECO:0000313" key="2">
    <source>
        <dbReference type="Proteomes" id="UP000190648"/>
    </source>
</evidence>
<organism evidence="1 2">
    <name type="scientific">Patagioenas fasciata monilis</name>
    <dbReference type="NCBI Taxonomy" id="372326"/>
    <lineage>
        <taxon>Eukaryota</taxon>
        <taxon>Metazoa</taxon>
        <taxon>Chordata</taxon>
        <taxon>Craniata</taxon>
        <taxon>Vertebrata</taxon>
        <taxon>Euteleostomi</taxon>
        <taxon>Archelosauria</taxon>
        <taxon>Archosauria</taxon>
        <taxon>Dinosauria</taxon>
        <taxon>Saurischia</taxon>
        <taxon>Theropoda</taxon>
        <taxon>Coelurosauria</taxon>
        <taxon>Aves</taxon>
        <taxon>Neognathae</taxon>
        <taxon>Neoaves</taxon>
        <taxon>Columbimorphae</taxon>
        <taxon>Columbiformes</taxon>
        <taxon>Columbidae</taxon>
        <taxon>Patagioenas</taxon>
    </lineage>
</organism>
<proteinExistence type="predicted"/>
<dbReference type="AlphaFoldDB" id="A0A1V4JXV4"/>
<sequence>MSFCQQPTWSVPGQHASHFGVLVLLTYELSQNEERDIILPATKKIKGFLHCSFELFLKPQETAQVEVTQAGRISQHSN</sequence>
<evidence type="ECO:0000313" key="1">
    <source>
        <dbReference type="EMBL" id="OPJ76961.1"/>
    </source>
</evidence>
<keyword evidence="2" id="KW-1185">Reference proteome</keyword>